<comment type="caution">
    <text evidence="9">Lacks conserved residue(s) required for the propagation of feature annotation.</text>
</comment>
<dbReference type="FunFam" id="3.40.1030.10:FF:000002">
    <property type="entry name" value="Anthranilate phosphoribosyltransferase"/>
    <property type="match status" value="1"/>
</dbReference>
<feature type="binding site" evidence="9">
    <location>
        <position position="83"/>
    </location>
    <ligand>
        <name>anthranilate</name>
        <dbReference type="ChEBI" id="CHEBI:16567"/>
        <label>1</label>
    </ligand>
</feature>
<feature type="binding site" evidence="9">
    <location>
        <begin position="93"/>
        <end position="96"/>
    </location>
    <ligand>
        <name>5-phospho-alpha-D-ribose 1-diphosphate</name>
        <dbReference type="ChEBI" id="CHEBI:58017"/>
    </ligand>
</feature>
<dbReference type="InterPro" id="IPR000312">
    <property type="entry name" value="Glycosyl_Trfase_fam3"/>
</dbReference>
<feature type="binding site" evidence="9">
    <location>
        <position position="169"/>
    </location>
    <ligand>
        <name>anthranilate</name>
        <dbReference type="ChEBI" id="CHEBI:16567"/>
        <label>2</label>
    </ligand>
</feature>
<dbReference type="PANTHER" id="PTHR43285">
    <property type="entry name" value="ANTHRANILATE PHOSPHORIBOSYLTRANSFERASE"/>
    <property type="match status" value="1"/>
</dbReference>
<feature type="binding site" evidence="9">
    <location>
        <position position="114"/>
    </location>
    <ligand>
        <name>anthranilate</name>
        <dbReference type="ChEBI" id="CHEBI:16567"/>
        <label>1</label>
    </ligand>
</feature>
<dbReference type="UniPathway" id="UPA00035">
    <property type="reaction ID" value="UER00041"/>
</dbReference>
<dbReference type="InterPro" id="IPR036320">
    <property type="entry name" value="Glycosyl_Trfase_fam3_N_dom_sf"/>
</dbReference>
<comment type="cofactor">
    <cofactor evidence="9">
        <name>Mg(2+)</name>
        <dbReference type="ChEBI" id="CHEBI:18420"/>
    </cofactor>
    <text evidence="9">Binds 2 magnesium ions per monomer.</text>
</comment>
<comment type="similarity">
    <text evidence="8">In the C-terminal section; belongs to the anthranilate phosphoribosyltransferase family.</text>
</comment>
<feature type="binding site" evidence="9">
    <location>
        <position position="95"/>
    </location>
    <ligand>
        <name>Mg(2+)</name>
        <dbReference type="ChEBI" id="CHEBI:18420"/>
        <label>1</label>
    </ligand>
</feature>
<evidence type="ECO:0000256" key="7">
    <source>
        <dbReference type="ARBA" id="ARBA00052328"/>
    </source>
</evidence>
<name>B4D128_9BACT</name>
<evidence type="ECO:0000259" key="11">
    <source>
        <dbReference type="Pfam" id="PF02885"/>
    </source>
</evidence>
<evidence type="ECO:0000259" key="10">
    <source>
        <dbReference type="Pfam" id="PF00591"/>
    </source>
</evidence>
<feature type="binding site" evidence="9">
    <location>
        <position position="123"/>
    </location>
    <ligand>
        <name>5-phospho-alpha-D-ribose 1-diphosphate</name>
        <dbReference type="ChEBI" id="CHEBI:58017"/>
    </ligand>
</feature>
<keyword evidence="9" id="KW-0460">Magnesium</keyword>
<gene>
    <name evidence="9" type="primary">trpD</name>
    <name evidence="12" type="ORF">CfE428DRAFT_2629</name>
</gene>
<feature type="binding site" evidence="9">
    <location>
        <position position="230"/>
    </location>
    <ligand>
        <name>Mg(2+)</name>
        <dbReference type="ChEBI" id="CHEBI:18420"/>
        <label>2</label>
    </ligand>
</feature>
<evidence type="ECO:0000313" key="13">
    <source>
        <dbReference type="Proteomes" id="UP000005824"/>
    </source>
</evidence>
<dbReference type="RefSeq" id="WP_006979954.1">
    <property type="nucleotide sequence ID" value="NZ_ABVL01000006.1"/>
</dbReference>
<dbReference type="GO" id="GO:0000287">
    <property type="term" value="F:magnesium ion binding"/>
    <property type="evidence" value="ECO:0007669"/>
    <property type="project" value="UniProtKB-UniRule"/>
</dbReference>
<dbReference type="EC" id="2.4.2.18" evidence="9"/>
<dbReference type="InterPro" id="IPR017459">
    <property type="entry name" value="Glycosyl_Trfase_fam3_N_dom"/>
</dbReference>
<dbReference type="STRING" id="497964.CfE428DRAFT_2629"/>
<dbReference type="NCBIfam" id="TIGR01245">
    <property type="entry name" value="trpD"/>
    <property type="match status" value="1"/>
</dbReference>
<dbReference type="EMBL" id="ABVL01000006">
    <property type="protein sequence ID" value="EDY20040.1"/>
    <property type="molecule type" value="Genomic_DNA"/>
</dbReference>
<feature type="binding site" evidence="9">
    <location>
        <begin position="111"/>
        <end position="119"/>
    </location>
    <ligand>
        <name>5-phospho-alpha-D-ribose 1-diphosphate</name>
        <dbReference type="ChEBI" id="CHEBI:58017"/>
    </ligand>
</feature>
<feature type="binding site" evidence="9">
    <location>
        <begin position="86"/>
        <end position="87"/>
    </location>
    <ligand>
        <name>5-phospho-alpha-D-ribose 1-diphosphate</name>
        <dbReference type="ChEBI" id="CHEBI:58017"/>
    </ligand>
</feature>
<comment type="function">
    <text evidence="9">Catalyzes the transfer of the phosphoribosyl group of 5-phosphorylribose-1-pyrophosphate (PRPP) to anthranilate to yield N-(5'-phosphoribosyl)-anthranilate (PRA).</text>
</comment>
<organism evidence="12 13">
    <name type="scientific">Chthoniobacter flavus Ellin428</name>
    <dbReference type="NCBI Taxonomy" id="497964"/>
    <lineage>
        <taxon>Bacteria</taxon>
        <taxon>Pseudomonadati</taxon>
        <taxon>Verrucomicrobiota</taxon>
        <taxon>Spartobacteria</taxon>
        <taxon>Chthoniobacterales</taxon>
        <taxon>Chthoniobacteraceae</taxon>
        <taxon>Chthoniobacter</taxon>
    </lineage>
</organism>
<evidence type="ECO:0000256" key="2">
    <source>
        <dbReference type="ARBA" id="ARBA00022605"/>
    </source>
</evidence>
<dbReference type="InParanoid" id="B4D128"/>
<evidence type="ECO:0000256" key="9">
    <source>
        <dbReference type="HAMAP-Rule" id="MF_00211"/>
    </source>
</evidence>
<dbReference type="GO" id="GO:0000162">
    <property type="term" value="P:L-tryptophan biosynthetic process"/>
    <property type="evidence" value="ECO:0007669"/>
    <property type="project" value="UniProtKB-UniRule"/>
</dbReference>
<dbReference type="SUPFAM" id="SSF52418">
    <property type="entry name" value="Nucleoside phosphorylase/phosphoribosyltransferase catalytic domain"/>
    <property type="match status" value="1"/>
</dbReference>
<comment type="subunit">
    <text evidence="9">Homodimer.</text>
</comment>
<keyword evidence="6 9" id="KW-0057">Aromatic amino acid biosynthesis</keyword>
<evidence type="ECO:0000256" key="5">
    <source>
        <dbReference type="ARBA" id="ARBA00022822"/>
    </source>
</evidence>
<evidence type="ECO:0000256" key="6">
    <source>
        <dbReference type="ARBA" id="ARBA00023141"/>
    </source>
</evidence>
<keyword evidence="3 9" id="KW-0328">Glycosyltransferase</keyword>
<feature type="binding site" evidence="9">
    <location>
        <position position="231"/>
    </location>
    <ligand>
        <name>Mg(2+)</name>
        <dbReference type="ChEBI" id="CHEBI:18420"/>
        <label>2</label>
    </ligand>
</feature>
<dbReference type="InterPro" id="IPR005940">
    <property type="entry name" value="Anthranilate_Pribosyl_Tfrase"/>
</dbReference>
<dbReference type="Gene3D" id="3.40.1030.10">
    <property type="entry name" value="Nucleoside phosphorylase/phosphoribosyltransferase catalytic domain"/>
    <property type="match status" value="1"/>
</dbReference>
<dbReference type="HAMAP" id="MF_00211">
    <property type="entry name" value="TrpD"/>
    <property type="match status" value="1"/>
</dbReference>
<feature type="binding site" evidence="9">
    <location>
        <position position="83"/>
    </location>
    <ligand>
        <name>5-phospho-alpha-D-ribose 1-diphosphate</name>
        <dbReference type="ChEBI" id="CHEBI:58017"/>
    </ligand>
</feature>
<dbReference type="eggNOG" id="COG0547">
    <property type="taxonomic scope" value="Bacteria"/>
</dbReference>
<dbReference type="PANTHER" id="PTHR43285:SF2">
    <property type="entry name" value="ANTHRANILATE PHOSPHORIBOSYLTRANSFERASE"/>
    <property type="match status" value="1"/>
</dbReference>
<comment type="catalytic activity">
    <reaction evidence="7 9">
        <text>N-(5-phospho-beta-D-ribosyl)anthranilate + diphosphate = 5-phospho-alpha-D-ribose 1-diphosphate + anthranilate</text>
        <dbReference type="Rhea" id="RHEA:11768"/>
        <dbReference type="ChEBI" id="CHEBI:16567"/>
        <dbReference type="ChEBI" id="CHEBI:18277"/>
        <dbReference type="ChEBI" id="CHEBI:33019"/>
        <dbReference type="ChEBI" id="CHEBI:58017"/>
        <dbReference type="EC" id="2.4.2.18"/>
    </reaction>
</comment>
<keyword evidence="13" id="KW-1185">Reference proteome</keyword>
<proteinExistence type="inferred from homology"/>
<protein>
    <recommendedName>
        <fullName evidence="9">Anthranilate phosphoribosyltransferase</fullName>
        <ecNumber evidence="9">2.4.2.18</ecNumber>
    </recommendedName>
</protein>
<evidence type="ECO:0000256" key="1">
    <source>
        <dbReference type="ARBA" id="ARBA00004907"/>
    </source>
</evidence>
<sequence>MEDLTAELRAGRDLDAAQIEHAVAALTSEEVAETAKADFLRALRDKGETAREIAGFVQALLARAVDPGLDPEKLPGPMIDICGTGGDKLELFNISTTAMFVLAAGGACVVKHGNRAITSKCGGADVLERLGVQIDLSPADLRRCIEAHGLGFVFAPAYHPAYKAIGPVRKTLAAQGVPTIFNLLGPLLNPARPPYQLVGIYSPLLLPKYAEAMGVLGRACAWAVHGRGMDELSLTGPSMVHALSDGLIDERTVDPTELGLATCTIEDLRGGDCAHNAAILTAIIDGTERGAKRDIVLFNAAAGFVITGLTKDLAAGLALAREQIDSGRALEKLRALQSFSR</sequence>
<feature type="domain" description="Glycosyl transferase family 3 N-terminal" evidence="11">
    <location>
        <begin position="3"/>
        <end position="64"/>
    </location>
</feature>
<dbReference type="Proteomes" id="UP000005824">
    <property type="component" value="Unassembled WGS sequence"/>
</dbReference>
<accession>B4D128</accession>
<dbReference type="Pfam" id="PF02885">
    <property type="entry name" value="Glycos_trans_3N"/>
    <property type="match status" value="1"/>
</dbReference>
<keyword evidence="5 9" id="KW-0822">Tryptophan biosynthesis</keyword>
<evidence type="ECO:0000256" key="3">
    <source>
        <dbReference type="ARBA" id="ARBA00022676"/>
    </source>
</evidence>
<reference evidence="12 13" key="1">
    <citation type="journal article" date="2011" name="J. Bacteriol.">
        <title>Genome sequence of Chthoniobacter flavus Ellin428, an aerobic heterotrophic soil bacterium.</title>
        <authorList>
            <person name="Kant R."/>
            <person name="van Passel M.W."/>
            <person name="Palva A."/>
            <person name="Lucas S."/>
            <person name="Lapidus A."/>
            <person name="Glavina Del Rio T."/>
            <person name="Dalin E."/>
            <person name="Tice H."/>
            <person name="Bruce D."/>
            <person name="Goodwin L."/>
            <person name="Pitluck S."/>
            <person name="Larimer F.W."/>
            <person name="Land M.L."/>
            <person name="Hauser L."/>
            <person name="Sangwan P."/>
            <person name="de Vos W.M."/>
            <person name="Janssen P.H."/>
            <person name="Smidt H."/>
        </authorList>
    </citation>
    <scope>NUCLEOTIDE SEQUENCE [LARGE SCALE GENOMIC DNA]</scope>
    <source>
        <strain evidence="12 13">Ellin428</strain>
    </source>
</reference>
<keyword evidence="4 9" id="KW-0808">Transferase</keyword>
<keyword evidence="2 9" id="KW-0028">Amino-acid biosynthesis</keyword>
<feature type="domain" description="Glycosyl transferase family 3" evidence="10">
    <location>
        <begin position="77"/>
        <end position="330"/>
    </location>
</feature>
<dbReference type="Gene3D" id="1.20.970.10">
    <property type="entry name" value="Transferase, Pyrimidine Nucleoside Phosphorylase, Chain C"/>
    <property type="match status" value="1"/>
</dbReference>
<evidence type="ECO:0000256" key="4">
    <source>
        <dbReference type="ARBA" id="ARBA00022679"/>
    </source>
</evidence>
<comment type="caution">
    <text evidence="12">The sequence shown here is derived from an EMBL/GenBank/DDBJ whole genome shotgun (WGS) entry which is preliminary data.</text>
</comment>
<dbReference type="GO" id="GO:0005829">
    <property type="term" value="C:cytosol"/>
    <property type="evidence" value="ECO:0007669"/>
    <property type="project" value="TreeGrafter"/>
</dbReference>
<feature type="binding site" evidence="9">
    <location>
        <position position="231"/>
    </location>
    <ligand>
        <name>Mg(2+)</name>
        <dbReference type="ChEBI" id="CHEBI:18420"/>
        <label>1</label>
    </ligand>
</feature>
<comment type="pathway">
    <text evidence="1 9">Amino-acid biosynthesis; L-tryptophan biosynthesis; L-tryptophan from chorismate: step 2/5.</text>
</comment>
<evidence type="ECO:0000256" key="8">
    <source>
        <dbReference type="ARBA" id="ARBA00061188"/>
    </source>
</evidence>
<dbReference type="InterPro" id="IPR035902">
    <property type="entry name" value="Nuc_phospho_transferase"/>
</dbReference>
<dbReference type="Pfam" id="PF00591">
    <property type="entry name" value="Glycos_transf_3"/>
    <property type="match status" value="1"/>
</dbReference>
<dbReference type="GO" id="GO:0004048">
    <property type="term" value="F:anthranilate phosphoribosyltransferase activity"/>
    <property type="evidence" value="ECO:0007669"/>
    <property type="project" value="UniProtKB-UniRule"/>
</dbReference>
<dbReference type="SUPFAM" id="SSF47648">
    <property type="entry name" value="Nucleoside phosphorylase/phosphoribosyltransferase N-terminal domain"/>
    <property type="match status" value="1"/>
</dbReference>
<evidence type="ECO:0000313" key="12">
    <source>
        <dbReference type="EMBL" id="EDY20040.1"/>
    </source>
</evidence>
<dbReference type="AlphaFoldDB" id="B4D128"/>
<dbReference type="FunCoup" id="B4D128">
    <property type="interactions" value="414"/>
</dbReference>
<comment type="similarity">
    <text evidence="9">Belongs to the anthranilate phosphoribosyltransferase family.</text>
</comment>
<keyword evidence="9" id="KW-0479">Metal-binding</keyword>